<reference evidence="5 6" key="1">
    <citation type="submission" date="2020-08" db="EMBL/GenBank/DDBJ databases">
        <title>Sequencing the genomes of 1000 actinobacteria strains.</title>
        <authorList>
            <person name="Klenk H.-P."/>
        </authorList>
    </citation>
    <scope>NUCLEOTIDE SEQUENCE [LARGE SCALE GENOMIC DNA]</scope>
    <source>
        <strain evidence="5 6">DSM 11053</strain>
    </source>
</reference>
<dbReference type="EMBL" id="JACHZG010000001">
    <property type="protein sequence ID" value="MBB3326923.1"/>
    <property type="molecule type" value="Genomic_DNA"/>
</dbReference>
<dbReference type="Proteomes" id="UP000565572">
    <property type="component" value="Unassembled WGS sequence"/>
</dbReference>
<keyword evidence="6" id="KW-1185">Reference proteome</keyword>
<sequence length="344" mass="36433">MTTPTSTSAGSEPLRIGLLGASRIAVESLVVPAHDGGARLVAVAARDPRRAEQFAAEHGVERVVATYEDLLADPEVEVVYNALPNSLHAPWNLAAIAAGKHVLTEKPFASNAEEARTVADAAAASGLVVFDAFHHRYHPVFARLLEVVTGGELGTLRTVRVQMVMPPPPEDDLRWSLPLAGGVLMDLGCYALNVMSTVATALGGVAEPVAAHAVEGEGRPGVDARFEVEVALPGAVRGEILCAMSDPELDFSIMVTGDLGEAKINNFIKVSTDDRLVVRRHGEDERVEHLGTRSSYHHQLDALTAAVRTGAPFPTDAADGVVNLELIDACYRLAGLEPRPTSKG</sequence>
<evidence type="ECO:0000259" key="3">
    <source>
        <dbReference type="Pfam" id="PF01408"/>
    </source>
</evidence>
<name>A0A7W5JV98_9ACTN</name>
<dbReference type="PANTHER" id="PTHR22604">
    <property type="entry name" value="OXIDOREDUCTASES"/>
    <property type="match status" value="1"/>
</dbReference>
<dbReference type="InterPro" id="IPR050984">
    <property type="entry name" value="Gfo/Idh/MocA_domain"/>
</dbReference>
<gene>
    <name evidence="5" type="ORF">FHX39_001867</name>
</gene>
<dbReference type="PANTHER" id="PTHR22604:SF105">
    <property type="entry name" value="TRANS-1,2-DIHYDROBENZENE-1,2-DIOL DEHYDROGENASE"/>
    <property type="match status" value="1"/>
</dbReference>
<comment type="caution">
    <text evidence="5">The sequence shown here is derived from an EMBL/GenBank/DDBJ whole genome shotgun (WGS) entry which is preliminary data.</text>
</comment>
<dbReference type="Gene3D" id="3.40.50.720">
    <property type="entry name" value="NAD(P)-binding Rossmann-like Domain"/>
    <property type="match status" value="1"/>
</dbReference>
<dbReference type="Gene3D" id="3.30.360.10">
    <property type="entry name" value="Dihydrodipicolinate Reductase, domain 2"/>
    <property type="match status" value="1"/>
</dbReference>
<comment type="similarity">
    <text evidence="1">Belongs to the Gfo/Idh/MocA family.</text>
</comment>
<dbReference type="Pfam" id="PF22725">
    <property type="entry name" value="GFO_IDH_MocA_C3"/>
    <property type="match status" value="1"/>
</dbReference>
<dbReference type="InterPro" id="IPR036291">
    <property type="entry name" value="NAD(P)-bd_dom_sf"/>
</dbReference>
<keyword evidence="2" id="KW-0560">Oxidoreductase</keyword>
<proteinExistence type="inferred from homology"/>
<feature type="domain" description="GFO/IDH/MocA-like oxidoreductase" evidence="4">
    <location>
        <begin position="141"/>
        <end position="261"/>
    </location>
</feature>
<dbReference type="SUPFAM" id="SSF55347">
    <property type="entry name" value="Glyceraldehyde-3-phosphate dehydrogenase-like, C-terminal domain"/>
    <property type="match status" value="1"/>
</dbReference>
<organism evidence="5 6">
    <name type="scientific">Microlunatus antarcticus</name>
    <dbReference type="NCBI Taxonomy" id="53388"/>
    <lineage>
        <taxon>Bacteria</taxon>
        <taxon>Bacillati</taxon>
        <taxon>Actinomycetota</taxon>
        <taxon>Actinomycetes</taxon>
        <taxon>Propionibacteriales</taxon>
        <taxon>Propionibacteriaceae</taxon>
        <taxon>Microlunatus</taxon>
    </lineage>
</organism>
<dbReference type="RefSeq" id="WP_183337805.1">
    <property type="nucleotide sequence ID" value="NZ_JACHZG010000001.1"/>
</dbReference>
<dbReference type="InterPro" id="IPR055170">
    <property type="entry name" value="GFO_IDH_MocA-like_dom"/>
</dbReference>
<evidence type="ECO:0000313" key="6">
    <source>
        <dbReference type="Proteomes" id="UP000565572"/>
    </source>
</evidence>
<dbReference type="Pfam" id="PF01408">
    <property type="entry name" value="GFO_IDH_MocA"/>
    <property type="match status" value="1"/>
</dbReference>
<evidence type="ECO:0000259" key="4">
    <source>
        <dbReference type="Pfam" id="PF22725"/>
    </source>
</evidence>
<evidence type="ECO:0000256" key="1">
    <source>
        <dbReference type="ARBA" id="ARBA00010928"/>
    </source>
</evidence>
<evidence type="ECO:0000256" key="2">
    <source>
        <dbReference type="ARBA" id="ARBA00023002"/>
    </source>
</evidence>
<dbReference type="AlphaFoldDB" id="A0A7W5JV98"/>
<dbReference type="SUPFAM" id="SSF51735">
    <property type="entry name" value="NAD(P)-binding Rossmann-fold domains"/>
    <property type="match status" value="1"/>
</dbReference>
<feature type="domain" description="Gfo/Idh/MocA-like oxidoreductase N-terminal" evidence="3">
    <location>
        <begin position="14"/>
        <end position="130"/>
    </location>
</feature>
<accession>A0A7W5JV98</accession>
<protein>
    <submittedName>
        <fullName evidence="5">Putative dehydrogenase</fullName>
    </submittedName>
</protein>
<dbReference type="GO" id="GO:0000166">
    <property type="term" value="F:nucleotide binding"/>
    <property type="evidence" value="ECO:0007669"/>
    <property type="project" value="InterPro"/>
</dbReference>
<evidence type="ECO:0000313" key="5">
    <source>
        <dbReference type="EMBL" id="MBB3326923.1"/>
    </source>
</evidence>
<dbReference type="GO" id="GO:0016491">
    <property type="term" value="F:oxidoreductase activity"/>
    <property type="evidence" value="ECO:0007669"/>
    <property type="project" value="UniProtKB-KW"/>
</dbReference>
<dbReference type="InterPro" id="IPR000683">
    <property type="entry name" value="Gfo/Idh/MocA-like_OxRdtase_N"/>
</dbReference>